<evidence type="ECO:0000256" key="1">
    <source>
        <dbReference type="ARBA" id="ARBA00004651"/>
    </source>
</evidence>
<dbReference type="Pfam" id="PF00005">
    <property type="entry name" value="ABC_tran"/>
    <property type="match status" value="1"/>
</dbReference>
<evidence type="ECO:0000256" key="2">
    <source>
        <dbReference type="ARBA" id="ARBA00022448"/>
    </source>
</evidence>
<dbReference type="InterPro" id="IPR003593">
    <property type="entry name" value="AAA+_ATPase"/>
</dbReference>
<feature type="domain" description="ABC transporter" evidence="9">
    <location>
        <begin position="363"/>
        <end position="597"/>
    </location>
</feature>
<evidence type="ECO:0000256" key="6">
    <source>
        <dbReference type="ARBA" id="ARBA00022989"/>
    </source>
</evidence>
<reference evidence="11 12" key="1">
    <citation type="submission" date="2019-12" db="EMBL/GenBank/DDBJ databases">
        <title>Paenibacillus sp. nov., an endophytic bacterium isolated from the stem of Dendrobium.</title>
        <authorList>
            <person name="Zhao R."/>
        </authorList>
    </citation>
    <scope>NUCLEOTIDE SEQUENCE [LARGE SCALE GENOMIC DNA]</scope>
    <source>
        <strain evidence="11 12">HJL G12</strain>
    </source>
</reference>
<evidence type="ECO:0000259" key="10">
    <source>
        <dbReference type="PROSITE" id="PS50929"/>
    </source>
</evidence>
<keyword evidence="2" id="KW-0813">Transport</keyword>
<dbReference type="PROSITE" id="PS50929">
    <property type="entry name" value="ABC_TM1F"/>
    <property type="match status" value="1"/>
</dbReference>
<dbReference type="InterPro" id="IPR017871">
    <property type="entry name" value="ABC_transporter-like_CS"/>
</dbReference>
<keyword evidence="5 11" id="KW-0067">ATP-binding</keyword>
<feature type="transmembrane region" description="Helical" evidence="8">
    <location>
        <begin position="76"/>
        <end position="99"/>
    </location>
</feature>
<dbReference type="EMBL" id="WUBI01000005">
    <property type="protein sequence ID" value="MWV46755.1"/>
    <property type="molecule type" value="Genomic_DNA"/>
</dbReference>
<dbReference type="GO" id="GO:0015421">
    <property type="term" value="F:ABC-type oligopeptide transporter activity"/>
    <property type="evidence" value="ECO:0007669"/>
    <property type="project" value="TreeGrafter"/>
</dbReference>
<feature type="domain" description="ABC transmembrane type-1" evidence="10">
    <location>
        <begin position="41"/>
        <end position="325"/>
    </location>
</feature>
<dbReference type="SMART" id="SM00382">
    <property type="entry name" value="AAA"/>
    <property type="match status" value="1"/>
</dbReference>
<dbReference type="Pfam" id="PF00664">
    <property type="entry name" value="ABC_membrane"/>
    <property type="match status" value="1"/>
</dbReference>
<dbReference type="AlphaFoldDB" id="A0A7X3IPX5"/>
<dbReference type="FunFam" id="3.40.50.300:FF:000287">
    <property type="entry name" value="Multidrug ABC transporter ATP-binding protein"/>
    <property type="match status" value="1"/>
</dbReference>
<dbReference type="SUPFAM" id="SSF90123">
    <property type="entry name" value="ABC transporter transmembrane region"/>
    <property type="match status" value="1"/>
</dbReference>
<feature type="transmembrane region" description="Helical" evidence="8">
    <location>
        <begin position="157"/>
        <end position="176"/>
    </location>
</feature>
<dbReference type="InterPro" id="IPR011527">
    <property type="entry name" value="ABC1_TM_dom"/>
</dbReference>
<dbReference type="GO" id="GO:0005886">
    <property type="term" value="C:plasma membrane"/>
    <property type="evidence" value="ECO:0007669"/>
    <property type="project" value="UniProtKB-SubCell"/>
</dbReference>
<dbReference type="GO" id="GO:0005524">
    <property type="term" value="F:ATP binding"/>
    <property type="evidence" value="ECO:0007669"/>
    <property type="project" value="UniProtKB-KW"/>
</dbReference>
<keyword evidence="4" id="KW-0547">Nucleotide-binding</keyword>
<dbReference type="Proteomes" id="UP000460318">
    <property type="component" value="Unassembled WGS sequence"/>
</dbReference>
<feature type="transmembrane region" description="Helical" evidence="8">
    <location>
        <begin position="38"/>
        <end position="56"/>
    </location>
</feature>
<evidence type="ECO:0000256" key="5">
    <source>
        <dbReference type="ARBA" id="ARBA00022840"/>
    </source>
</evidence>
<evidence type="ECO:0000259" key="9">
    <source>
        <dbReference type="PROSITE" id="PS50893"/>
    </source>
</evidence>
<organism evidence="11 12">
    <name type="scientific">Paenibacillus dendrobii</name>
    <dbReference type="NCBI Taxonomy" id="2691084"/>
    <lineage>
        <taxon>Bacteria</taxon>
        <taxon>Bacillati</taxon>
        <taxon>Bacillota</taxon>
        <taxon>Bacilli</taxon>
        <taxon>Bacillales</taxon>
        <taxon>Paenibacillaceae</taxon>
        <taxon>Paenibacillus</taxon>
    </lineage>
</organism>
<dbReference type="CDD" id="cd18544">
    <property type="entry name" value="ABC_6TM_TmrA_like"/>
    <property type="match status" value="1"/>
</dbReference>
<keyword evidence="6 8" id="KW-1133">Transmembrane helix</keyword>
<evidence type="ECO:0000313" key="12">
    <source>
        <dbReference type="Proteomes" id="UP000460318"/>
    </source>
</evidence>
<dbReference type="SUPFAM" id="SSF52540">
    <property type="entry name" value="P-loop containing nucleoside triphosphate hydrolases"/>
    <property type="match status" value="1"/>
</dbReference>
<evidence type="ECO:0000256" key="3">
    <source>
        <dbReference type="ARBA" id="ARBA00022692"/>
    </source>
</evidence>
<accession>A0A7X3IPX5</accession>
<sequence>MPNSSSAAIAGNKASGDSKGKSFEAFKNILKYAKPHKLTFVGIFFCALLGISADLLQPYLVKIVIDDHLAKGKAEFGFIALMAGIYLGISLISFLFTYLQNNLLQFAGQGIVAKIRKDLFHHISKLSMSYFDKVHRGSLVTNVSSDTETISQFFTQVLLSLIRDGMTLVLIIYFMFRLDTTLAWYSLTILPVIGLVAFLFRNYLRQAYQVTRSRLSRLIGFIAENLSGMGLIQAFRQEAEQTRRFNEHNQSYWEGNMREVRANVLFNRTFDILGNLALVLVVWLGGMAVFHNTMEVGVLYAFTSYIRQFFQPINQITMQWNTFQSTMVSMDRIWKILSTEPDVKDPQPDHKTVLKVEKARGKVDFDHITFGYAPSKPVIPHLDLHLDAGEMVGIVGTTGAGKSTLISLLNRFYDVNRGSIRIDDIDIRDIPQQQLHRLVGLIQQEPFLFSGSVLDNVRLFQSDISREKVMEACRHVGVHEMIMRMPQGYDSLLSERGSGLSAGERQLISFARIMVFEPRILILDEATAHLDSQTEQLVQNALQTVSEGRTTLIIAHRLSTVMHADRILVMKDGRAVEEGTHDELIAMHGYYEQLYTHARQASEEE</sequence>
<feature type="transmembrane region" description="Helical" evidence="8">
    <location>
        <begin position="272"/>
        <end position="290"/>
    </location>
</feature>
<dbReference type="InterPro" id="IPR003439">
    <property type="entry name" value="ABC_transporter-like_ATP-bd"/>
</dbReference>
<dbReference type="PROSITE" id="PS00211">
    <property type="entry name" value="ABC_TRANSPORTER_1"/>
    <property type="match status" value="1"/>
</dbReference>
<keyword evidence="3 8" id="KW-0812">Transmembrane</keyword>
<evidence type="ECO:0000313" key="11">
    <source>
        <dbReference type="EMBL" id="MWV46755.1"/>
    </source>
</evidence>
<dbReference type="InterPro" id="IPR036640">
    <property type="entry name" value="ABC1_TM_sf"/>
</dbReference>
<evidence type="ECO:0000256" key="8">
    <source>
        <dbReference type="SAM" id="Phobius"/>
    </source>
</evidence>
<evidence type="ECO:0000256" key="7">
    <source>
        <dbReference type="ARBA" id="ARBA00023136"/>
    </source>
</evidence>
<dbReference type="Gene3D" id="3.40.50.300">
    <property type="entry name" value="P-loop containing nucleotide triphosphate hydrolases"/>
    <property type="match status" value="1"/>
</dbReference>
<gene>
    <name evidence="11" type="ORF">GRF59_24405</name>
</gene>
<dbReference type="GO" id="GO:0016887">
    <property type="term" value="F:ATP hydrolysis activity"/>
    <property type="evidence" value="ECO:0007669"/>
    <property type="project" value="InterPro"/>
</dbReference>
<dbReference type="InterPro" id="IPR039421">
    <property type="entry name" value="Type_1_exporter"/>
</dbReference>
<dbReference type="RefSeq" id="WP_160500358.1">
    <property type="nucleotide sequence ID" value="NZ_WUBI01000005.1"/>
</dbReference>
<dbReference type="PANTHER" id="PTHR43394:SF1">
    <property type="entry name" value="ATP-BINDING CASSETTE SUB-FAMILY B MEMBER 10, MITOCHONDRIAL"/>
    <property type="match status" value="1"/>
</dbReference>
<comment type="caution">
    <text evidence="11">The sequence shown here is derived from an EMBL/GenBank/DDBJ whole genome shotgun (WGS) entry which is preliminary data.</text>
</comment>
<comment type="subcellular location">
    <subcellularLocation>
        <location evidence="1">Cell membrane</location>
        <topology evidence="1">Multi-pass membrane protein</topology>
    </subcellularLocation>
</comment>
<evidence type="ECO:0000256" key="4">
    <source>
        <dbReference type="ARBA" id="ARBA00022741"/>
    </source>
</evidence>
<dbReference type="InterPro" id="IPR027417">
    <property type="entry name" value="P-loop_NTPase"/>
</dbReference>
<dbReference type="Gene3D" id="1.20.1560.10">
    <property type="entry name" value="ABC transporter type 1, transmembrane domain"/>
    <property type="match status" value="1"/>
</dbReference>
<keyword evidence="12" id="KW-1185">Reference proteome</keyword>
<dbReference type="PANTHER" id="PTHR43394">
    <property type="entry name" value="ATP-DEPENDENT PERMEASE MDL1, MITOCHONDRIAL"/>
    <property type="match status" value="1"/>
</dbReference>
<dbReference type="PROSITE" id="PS50893">
    <property type="entry name" value="ABC_TRANSPORTER_2"/>
    <property type="match status" value="1"/>
</dbReference>
<protein>
    <submittedName>
        <fullName evidence="11">ATP-binding cassette domain-containing protein</fullName>
    </submittedName>
</protein>
<name>A0A7X3IPX5_9BACL</name>
<keyword evidence="7 8" id="KW-0472">Membrane</keyword>
<proteinExistence type="predicted"/>
<feature type="transmembrane region" description="Helical" evidence="8">
    <location>
        <begin position="182"/>
        <end position="203"/>
    </location>
</feature>